<dbReference type="RefSeq" id="WP_089966139.1">
    <property type="nucleotide sequence ID" value="NZ_FNJM01000001.1"/>
</dbReference>
<name>A0A1H0NJL3_9CLOT</name>
<evidence type="ECO:0000313" key="5">
    <source>
        <dbReference type="Proteomes" id="UP000585258"/>
    </source>
</evidence>
<evidence type="ECO:0000313" key="2">
    <source>
        <dbReference type="EMBL" id="MBB6716703.1"/>
    </source>
</evidence>
<keyword evidence="1" id="KW-1133">Transmembrane helix</keyword>
<evidence type="ECO:0000313" key="4">
    <source>
        <dbReference type="Proteomes" id="UP000198597"/>
    </source>
</evidence>
<dbReference type="Proteomes" id="UP000198597">
    <property type="component" value="Unassembled WGS sequence"/>
</dbReference>
<accession>A0A1H0NJL3</accession>
<proteinExistence type="predicted"/>
<keyword evidence="4" id="KW-1185">Reference proteome</keyword>
<organism evidence="3 4">
    <name type="scientific">Clostridium gasigenes</name>
    <dbReference type="NCBI Taxonomy" id="94869"/>
    <lineage>
        <taxon>Bacteria</taxon>
        <taxon>Bacillati</taxon>
        <taxon>Bacillota</taxon>
        <taxon>Clostridia</taxon>
        <taxon>Eubacteriales</taxon>
        <taxon>Clostridiaceae</taxon>
        <taxon>Clostridium</taxon>
    </lineage>
</organism>
<protein>
    <submittedName>
        <fullName evidence="2 3">Thiamine transporter</fullName>
    </submittedName>
</protein>
<feature type="transmembrane region" description="Helical" evidence="1">
    <location>
        <begin position="56"/>
        <end position="72"/>
    </location>
</feature>
<dbReference type="OrthoDB" id="9795813at2"/>
<dbReference type="STRING" id="94869.SAMN04488529_101850"/>
<feature type="transmembrane region" description="Helical" evidence="1">
    <location>
        <begin position="31"/>
        <end position="50"/>
    </location>
</feature>
<feature type="transmembrane region" description="Helical" evidence="1">
    <location>
        <begin position="102"/>
        <end position="120"/>
    </location>
</feature>
<dbReference type="GO" id="GO:0015234">
    <property type="term" value="F:thiamine transmembrane transporter activity"/>
    <property type="evidence" value="ECO:0007669"/>
    <property type="project" value="InterPro"/>
</dbReference>
<gene>
    <name evidence="2" type="primary">thiT</name>
    <name evidence="2" type="ORF">H7E68_18620</name>
    <name evidence="3" type="ORF">SAMN04488529_101850</name>
</gene>
<dbReference type="EMBL" id="JACKWY010000019">
    <property type="protein sequence ID" value="MBB6716703.1"/>
    <property type="molecule type" value="Genomic_DNA"/>
</dbReference>
<reference evidence="3 4" key="1">
    <citation type="submission" date="2016-10" db="EMBL/GenBank/DDBJ databases">
        <authorList>
            <person name="de Groot N.N."/>
        </authorList>
    </citation>
    <scope>NUCLEOTIDE SEQUENCE [LARGE SCALE GENOMIC DNA]</scope>
    <source>
        <strain evidence="3 4">DSM 12272</strain>
    </source>
</reference>
<dbReference type="Pfam" id="PF09515">
    <property type="entry name" value="Thia_YuaJ"/>
    <property type="match status" value="1"/>
</dbReference>
<evidence type="ECO:0000256" key="1">
    <source>
        <dbReference type="SAM" id="Phobius"/>
    </source>
</evidence>
<dbReference type="EMBL" id="FNJM01000001">
    <property type="protein sequence ID" value="SDO92863.1"/>
    <property type="molecule type" value="Genomic_DNA"/>
</dbReference>
<dbReference type="GO" id="GO:0005886">
    <property type="term" value="C:plasma membrane"/>
    <property type="evidence" value="ECO:0007669"/>
    <property type="project" value="InterPro"/>
</dbReference>
<dbReference type="AlphaFoldDB" id="A0A1H0NJL3"/>
<feature type="transmembrane region" description="Helical" evidence="1">
    <location>
        <begin position="165"/>
        <end position="188"/>
    </location>
</feature>
<evidence type="ECO:0000313" key="3">
    <source>
        <dbReference type="EMBL" id="SDO92863.1"/>
    </source>
</evidence>
<dbReference type="NCBIfam" id="TIGR02357">
    <property type="entry name" value="ECF_ThiT_YuaJ"/>
    <property type="match status" value="1"/>
</dbReference>
<feature type="transmembrane region" description="Helical" evidence="1">
    <location>
        <begin position="6"/>
        <end position="24"/>
    </location>
</feature>
<sequence length="202" mass="21934">MVNAIIILVSLILLSFYLIDIKNNRIDTKKIVMVGMTCAISYILYMIPFIKYPQGGGITLLSMMPVMILSILCGRQSGLTAGLIFGLLKVFDGAMILNPAQFLLDFIFATMALGLAGTFGNNKKYKVVYGCILAIVVSVSISVLSGVVYFGQFAPPGMNLLVYSLLYNVSSAGVEGLVVTIVIGILPLNRLNRAVNKKDLYY</sequence>
<keyword evidence="1" id="KW-0472">Membrane</keyword>
<keyword evidence="1" id="KW-0812">Transmembrane</keyword>
<dbReference type="Gene3D" id="1.10.1760.20">
    <property type="match status" value="1"/>
</dbReference>
<reference evidence="2 5" key="2">
    <citation type="submission" date="2020-08" db="EMBL/GenBank/DDBJ databases">
        <title>Clostridia isolated from Swiss meat.</title>
        <authorList>
            <person name="Wambui J."/>
            <person name="Stevens M.J.A."/>
            <person name="Stephan R."/>
        </authorList>
    </citation>
    <scope>NUCLEOTIDE SEQUENCE [LARGE SCALE GENOMIC DNA]</scope>
    <source>
        <strain evidence="2 5">CM001</strain>
    </source>
</reference>
<dbReference type="InterPro" id="IPR012651">
    <property type="entry name" value="Thia_Transptr_ThiT"/>
</dbReference>
<feature type="transmembrane region" description="Helical" evidence="1">
    <location>
        <begin position="127"/>
        <end position="150"/>
    </location>
</feature>
<dbReference type="Proteomes" id="UP000585258">
    <property type="component" value="Unassembled WGS sequence"/>
</dbReference>